<accession>A0A1I5R0J9</accession>
<dbReference type="Pfam" id="PF07963">
    <property type="entry name" value="N_methyl"/>
    <property type="match status" value="1"/>
</dbReference>
<keyword evidence="1" id="KW-0812">Transmembrane</keyword>
<organism evidence="2 3">
    <name type="scientific">Enterovibrio norvegicus DSM 15893</name>
    <dbReference type="NCBI Taxonomy" id="1121869"/>
    <lineage>
        <taxon>Bacteria</taxon>
        <taxon>Pseudomonadati</taxon>
        <taxon>Pseudomonadota</taxon>
        <taxon>Gammaproteobacteria</taxon>
        <taxon>Vibrionales</taxon>
        <taxon>Vibrionaceae</taxon>
        <taxon>Enterovibrio</taxon>
    </lineage>
</organism>
<dbReference type="InterPro" id="IPR012902">
    <property type="entry name" value="N_methyl_site"/>
</dbReference>
<keyword evidence="1" id="KW-0472">Membrane</keyword>
<evidence type="ECO:0000313" key="3">
    <source>
        <dbReference type="Proteomes" id="UP000182692"/>
    </source>
</evidence>
<sequence length="139" mass="14285">MKRQGGFTLIEMIVVIVILGILAATAAPKFFDFKTDAQNAALQGLKGAIDGAANVTFAEVQVNGSAAGITVTAEGYPTAAVAGIGAAVTGLTTDWASDYTVADKARYALKGQTIGAGVTCVIYEFDANNFPKTTVDDCE</sequence>
<reference evidence="2 3" key="1">
    <citation type="submission" date="2016-10" db="EMBL/GenBank/DDBJ databases">
        <authorList>
            <person name="de Groot N.N."/>
        </authorList>
    </citation>
    <scope>NUCLEOTIDE SEQUENCE [LARGE SCALE GENOMIC DNA]</scope>
    <source>
        <strain evidence="2 3">DSM 15893</strain>
    </source>
</reference>
<dbReference type="NCBIfam" id="TIGR02532">
    <property type="entry name" value="IV_pilin_GFxxxE"/>
    <property type="match status" value="1"/>
</dbReference>
<gene>
    <name evidence="2" type="ORF">SAMN03084138_02406</name>
</gene>
<dbReference type="Gene3D" id="3.30.700.10">
    <property type="entry name" value="Glycoprotein, Type 4 Pilin"/>
    <property type="match status" value="1"/>
</dbReference>
<evidence type="ECO:0000256" key="1">
    <source>
        <dbReference type="SAM" id="Phobius"/>
    </source>
</evidence>
<feature type="transmembrane region" description="Helical" evidence="1">
    <location>
        <begin position="7"/>
        <end position="27"/>
    </location>
</feature>
<dbReference type="STRING" id="1121869.SAMN03084138_02406"/>
<keyword evidence="1" id="KW-1133">Transmembrane helix</keyword>
<dbReference type="RefSeq" id="WP_074927057.1">
    <property type="nucleotide sequence ID" value="NZ_FOWR01000016.1"/>
</dbReference>
<dbReference type="OrthoDB" id="5902365at2"/>
<evidence type="ECO:0000313" key="2">
    <source>
        <dbReference type="EMBL" id="SFP52038.1"/>
    </source>
</evidence>
<dbReference type="GeneID" id="93261336"/>
<proteinExistence type="predicted"/>
<dbReference type="Proteomes" id="UP000182692">
    <property type="component" value="Unassembled WGS sequence"/>
</dbReference>
<dbReference type="AlphaFoldDB" id="A0A1I5R0J9"/>
<dbReference type="PROSITE" id="PS00409">
    <property type="entry name" value="PROKAR_NTER_METHYL"/>
    <property type="match status" value="1"/>
</dbReference>
<name>A0A1I5R0J9_9GAMM</name>
<dbReference type="InterPro" id="IPR045584">
    <property type="entry name" value="Pilin-like"/>
</dbReference>
<protein>
    <submittedName>
        <fullName evidence="2">MSHA pilin protein MshA</fullName>
    </submittedName>
</protein>
<dbReference type="EMBL" id="FOWR01000016">
    <property type="protein sequence ID" value="SFP52038.1"/>
    <property type="molecule type" value="Genomic_DNA"/>
</dbReference>
<dbReference type="SUPFAM" id="SSF54523">
    <property type="entry name" value="Pili subunits"/>
    <property type="match status" value="1"/>
</dbReference>